<feature type="compositionally biased region" description="Basic and acidic residues" evidence="1">
    <location>
        <begin position="645"/>
        <end position="699"/>
    </location>
</feature>
<feature type="compositionally biased region" description="Low complexity" evidence="1">
    <location>
        <begin position="576"/>
        <end position="588"/>
    </location>
</feature>
<protein>
    <submittedName>
        <fullName evidence="2">Uncharacterized protein</fullName>
    </submittedName>
</protein>
<evidence type="ECO:0000313" key="3">
    <source>
        <dbReference type="Proteomes" id="UP001286313"/>
    </source>
</evidence>
<comment type="caution">
    <text evidence="2">The sequence shown here is derived from an EMBL/GenBank/DDBJ whole genome shotgun (WGS) entry which is preliminary data.</text>
</comment>
<feature type="compositionally biased region" description="Basic and acidic residues" evidence="1">
    <location>
        <begin position="188"/>
        <end position="200"/>
    </location>
</feature>
<proteinExistence type="predicted"/>
<feature type="compositionally biased region" description="Gly residues" evidence="1">
    <location>
        <begin position="355"/>
        <end position="366"/>
    </location>
</feature>
<sequence length="1002" mass="110788">MPNIAVLYLGIITGRQEHCRGSSTFSSCQVPPKCQSEPTGRLSVAGCPLALSPRLAGLPGDTALDITAARPRQPGSRQEPLLRTYFSLVQCICFITHSSRMSERYSRPRTPPGPPPSRAIAHKSSTRGPAPAAAASSSKSLPTKSFESHSYNKYDTQNAKSSSSSSAYPSGKTYVDDKYKSSSSAGKLNEKVPKSSKYGEKSGSYDNDNLYKSHEVKYPDERYGERGTYSNHYPEKGRYAEKYLVGSGPYGDKYSGKKYDYDAYMEKASKYPRHEGVIYRGGGIGSVGRGPYDSYASYIAERPKPGSYSVGGIDKRGGGVGSLMGDFGGRGGAYTGYGDGYDGMYSTMGRGGGSGGSFGTGGGRPRGGLLPNPYPRDKKTPNYGDGKLLPPPRSRMYPGGDHRPYPDYGSSQAVRSLLSSGGVGYRPGEYDRYSPRTHSPEQPYHDSRHGAEVSSKQKPKHLETHDTEADVSLQRDHWLRSRSPWKKQKSWPANHDYEKTKPKLDRYVIGDSVVYGSPGHYPHDLNSTSPRHRPPSPPSPQPLLPSFSRYPPASPRGYSSTGRRSPSSQQTSSKYPSLSLSRRATSPSPRRPPSPPNRRPPSPKTSYARGQSRSGRSSREQADNRDRSKDRYSSKSTASRGGSPTRDRGVTNRSSDRSRGEQDKRKELVRRGGSSRERSQDMESSRRGRRGSGEHHTTTDYHNNSSTRSWGKDTNHHHSSSSGHQRDRQRGEERRLYHSPQGSSARGEMVRERRREDSRGDGEQRNCRRLEDRLGPSPSQTTRSSVSLHRLSRRPASPRDKRSRRPDDLRLWIESRKSEGGKSLLGSPSMRSRPGLKRVGARSSEQHSSLSRRTRLGDPKKRLGGYKGRRRALPVKRNKILKKYQRLTVKRGARSGGRKINKDSSGRGGGDDDSKATNDKPGSTATIRRVIKKPKNVSHVNRLALKPRVIRKPTQKLLKDPKEVETREENSKELSALAVKEETSESDDKGAGTSSDPNKRPA</sequence>
<gene>
    <name evidence="2" type="ORF">Pcinc_002077</name>
</gene>
<feature type="compositionally biased region" description="Low complexity" evidence="1">
    <location>
        <begin position="126"/>
        <end position="145"/>
    </location>
</feature>
<accession>A0AAE1GK14</accession>
<feature type="compositionally biased region" description="Polar residues" evidence="1">
    <location>
        <begin position="409"/>
        <end position="419"/>
    </location>
</feature>
<organism evidence="2 3">
    <name type="scientific">Petrolisthes cinctipes</name>
    <name type="common">Flat porcelain crab</name>
    <dbReference type="NCBI Taxonomy" id="88211"/>
    <lineage>
        <taxon>Eukaryota</taxon>
        <taxon>Metazoa</taxon>
        <taxon>Ecdysozoa</taxon>
        <taxon>Arthropoda</taxon>
        <taxon>Crustacea</taxon>
        <taxon>Multicrustacea</taxon>
        <taxon>Malacostraca</taxon>
        <taxon>Eumalacostraca</taxon>
        <taxon>Eucarida</taxon>
        <taxon>Decapoda</taxon>
        <taxon>Pleocyemata</taxon>
        <taxon>Anomura</taxon>
        <taxon>Galatheoidea</taxon>
        <taxon>Porcellanidae</taxon>
        <taxon>Petrolisthes</taxon>
    </lineage>
</organism>
<feature type="compositionally biased region" description="Basic and acidic residues" evidence="1">
    <location>
        <begin position="797"/>
        <end position="820"/>
    </location>
</feature>
<feature type="region of interest" description="Disordered" evidence="1">
    <location>
        <begin position="102"/>
        <end position="212"/>
    </location>
</feature>
<keyword evidence="3" id="KW-1185">Reference proteome</keyword>
<feature type="compositionally biased region" description="Basic and acidic residues" evidence="1">
    <location>
        <begin position="957"/>
        <end position="972"/>
    </location>
</feature>
<dbReference type="AlphaFoldDB" id="A0AAE1GK14"/>
<feature type="compositionally biased region" description="Polar residues" evidence="1">
    <location>
        <begin position="557"/>
        <end position="575"/>
    </location>
</feature>
<feature type="compositionally biased region" description="Polar residues" evidence="1">
    <location>
        <begin position="700"/>
        <end position="709"/>
    </location>
</feature>
<feature type="compositionally biased region" description="Basic residues" evidence="1">
    <location>
        <begin position="862"/>
        <end position="899"/>
    </location>
</feature>
<feature type="region of interest" description="Disordered" evidence="1">
    <location>
        <begin position="355"/>
        <end position="1002"/>
    </location>
</feature>
<feature type="compositionally biased region" description="Pro residues" evidence="1">
    <location>
        <begin position="589"/>
        <end position="603"/>
    </location>
</feature>
<reference evidence="2" key="1">
    <citation type="submission" date="2023-10" db="EMBL/GenBank/DDBJ databases">
        <title>Genome assemblies of two species of porcelain crab, Petrolisthes cinctipes and Petrolisthes manimaculis (Anomura: Porcellanidae).</title>
        <authorList>
            <person name="Angst P."/>
        </authorList>
    </citation>
    <scope>NUCLEOTIDE SEQUENCE</scope>
    <source>
        <strain evidence="2">PB745_01</strain>
        <tissue evidence="2">Gill</tissue>
    </source>
</reference>
<feature type="compositionally biased region" description="Basic and acidic residues" evidence="1">
    <location>
        <begin position="617"/>
        <end position="633"/>
    </location>
</feature>
<feature type="compositionally biased region" description="Basic and acidic residues" evidence="1">
    <location>
        <begin position="460"/>
        <end position="479"/>
    </location>
</feature>
<feature type="compositionally biased region" description="Basic and acidic residues" evidence="1">
    <location>
        <begin position="900"/>
        <end position="918"/>
    </location>
</feature>
<dbReference type="Proteomes" id="UP001286313">
    <property type="component" value="Unassembled WGS sequence"/>
</dbReference>
<name>A0AAE1GK14_PETCI</name>
<feature type="compositionally biased region" description="Basic and acidic residues" evidence="1">
    <location>
        <begin position="748"/>
        <end position="774"/>
    </location>
</feature>
<evidence type="ECO:0000256" key="1">
    <source>
        <dbReference type="SAM" id="MobiDB-lite"/>
    </source>
</evidence>
<feature type="compositionally biased region" description="Basic and acidic residues" evidence="1">
    <location>
        <begin position="724"/>
        <end position="736"/>
    </location>
</feature>
<dbReference type="EMBL" id="JAWQEG010000141">
    <property type="protein sequence ID" value="KAK3894135.1"/>
    <property type="molecule type" value="Genomic_DNA"/>
</dbReference>
<evidence type="ECO:0000313" key="2">
    <source>
        <dbReference type="EMBL" id="KAK3894135.1"/>
    </source>
</evidence>
<feature type="compositionally biased region" description="Basic and acidic residues" evidence="1">
    <location>
        <begin position="979"/>
        <end position="990"/>
    </location>
</feature>
<feature type="compositionally biased region" description="Basic and acidic residues" evidence="1">
    <location>
        <begin position="495"/>
        <end position="508"/>
    </location>
</feature>